<dbReference type="InterPro" id="IPR036291">
    <property type="entry name" value="NAD(P)-bd_dom_sf"/>
</dbReference>
<dbReference type="SUPFAM" id="SSF51735">
    <property type="entry name" value="NAD(P)-binding Rossmann-fold domains"/>
    <property type="match status" value="1"/>
</dbReference>
<dbReference type="Proteomes" id="UP000681075">
    <property type="component" value="Unassembled WGS sequence"/>
</dbReference>
<dbReference type="EMBL" id="BOPV01000001">
    <property type="protein sequence ID" value="GIL40109.1"/>
    <property type="molecule type" value="Genomic_DNA"/>
</dbReference>
<sequence length="249" mass="24903">MAKTLTGKVAIVTGGARGIGAAVAKRLGADGADVAISYSASADQANAVVQELKAKGVRAVAIKADASDPKQAAKLISDVVAQFGKLDILVNNAGVYAPGAVGDAAADTAALDRQRVVNYDSVVAGIRAAAPVISDGGRIITIGSCLGQDVRFPGIADYAATKFAVAGYSRGAARDLGPRNITVNVVQPGPIDTDMNPADGEHADGQRAALALNRYGKPEDIAAGVAFLAGPEASFITGTTLSIDGGFGA</sequence>
<dbReference type="Gene3D" id="3.40.50.720">
    <property type="entry name" value="NAD(P)-binding Rossmann-like Domain"/>
    <property type="match status" value="1"/>
</dbReference>
<dbReference type="FunFam" id="3.40.50.720:FF:000084">
    <property type="entry name" value="Short-chain dehydrogenase reductase"/>
    <property type="match status" value="1"/>
</dbReference>
<accession>A0A8S8XE25</accession>
<dbReference type="PANTHER" id="PTHR43639:SF1">
    <property type="entry name" value="SHORT-CHAIN DEHYDROGENASE_REDUCTASE FAMILY PROTEIN"/>
    <property type="match status" value="1"/>
</dbReference>
<dbReference type="AlphaFoldDB" id="A0A8S8XE25"/>
<keyword evidence="4" id="KW-1185">Reference proteome</keyword>
<dbReference type="GO" id="GO:0016491">
    <property type="term" value="F:oxidoreductase activity"/>
    <property type="evidence" value="ECO:0007669"/>
    <property type="project" value="UniProtKB-KW"/>
</dbReference>
<evidence type="ECO:0000256" key="1">
    <source>
        <dbReference type="ARBA" id="ARBA00006484"/>
    </source>
</evidence>
<dbReference type="PRINTS" id="PR00081">
    <property type="entry name" value="GDHRDH"/>
</dbReference>
<name>A0A8S8XE25_9PROT</name>
<comment type="caution">
    <text evidence="3">The sequence shown here is derived from an EMBL/GenBank/DDBJ whole genome shotgun (WGS) entry which is preliminary data.</text>
</comment>
<evidence type="ECO:0000256" key="2">
    <source>
        <dbReference type="ARBA" id="ARBA00023002"/>
    </source>
</evidence>
<dbReference type="PRINTS" id="PR00080">
    <property type="entry name" value="SDRFAMILY"/>
</dbReference>
<comment type="similarity">
    <text evidence="1">Belongs to the short-chain dehydrogenases/reductases (SDR) family.</text>
</comment>
<dbReference type="Pfam" id="PF13561">
    <property type="entry name" value="adh_short_C2"/>
    <property type="match status" value="1"/>
</dbReference>
<reference evidence="3" key="1">
    <citation type="submission" date="2021-02" db="EMBL/GenBank/DDBJ databases">
        <title>Genome sequence of Rhodospirillales sp. strain TMPK1 isolated from soil.</title>
        <authorList>
            <person name="Nakai R."/>
            <person name="Kusada H."/>
            <person name="Tamaki H."/>
        </authorList>
    </citation>
    <scope>NUCLEOTIDE SEQUENCE</scope>
    <source>
        <strain evidence="3">TMPK1</strain>
    </source>
</reference>
<proteinExistence type="inferred from homology"/>
<evidence type="ECO:0000313" key="4">
    <source>
        <dbReference type="Proteomes" id="UP000681075"/>
    </source>
</evidence>
<dbReference type="InterPro" id="IPR002347">
    <property type="entry name" value="SDR_fam"/>
</dbReference>
<gene>
    <name evidence="3" type="ORF">TMPK1_23460</name>
</gene>
<keyword evidence="2" id="KW-0560">Oxidoreductase</keyword>
<protein>
    <submittedName>
        <fullName evidence="3">Oxidoreductase</fullName>
    </submittedName>
</protein>
<organism evidence="3 4">
    <name type="scientific">Roseiterribacter gracilis</name>
    <dbReference type="NCBI Taxonomy" id="2812848"/>
    <lineage>
        <taxon>Bacteria</taxon>
        <taxon>Pseudomonadati</taxon>
        <taxon>Pseudomonadota</taxon>
        <taxon>Alphaproteobacteria</taxon>
        <taxon>Rhodospirillales</taxon>
        <taxon>Roseiterribacteraceae</taxon>
        <taxon>Roseiterribacter</taxon>
    </lineage>
</organism>
<dbReference type="PANTHER" id="PTHR43639">
    <property type="entry name" value="OXIDOREDUCTASE, SHORT-CHAIN DEHYDROGENASE/REDUCTASE FAMILY (AFU_ORTHOLOGUE AFUA_5G02870)"/>
    <property type="match status" value="1"/>
</dbReference>
<evidence type="ECO:0000313" key="3">
    <source>
        <dbReference type="EMBL" id="GIL40109.1"/>
    </source>
</evidence>
<dbReference type="RefSeq" id="WP_420243218.1">
    <property type="nucleotide sequence ID" value="NZ_BOPV01000001.1"/>
</dbReference>